<dbReference type="InterPro" id="IPR027558">
    <property type="entry name" value="Pre_pil_HX9DG_C"/>
</dbReference>
<dbReference type="KEGG" id="tim:GMBLW1_21590"/>
<dbReference type="PANTHER" id="PTHR30093:SF2">
    <property type="entry name" value="TYPE II SECRETION SYSTEM PROTEIN H"/>
    <property type="match status" value="1"/>
</dbReference>
<dbReference type="EMBL" id="LR593887">
    <property type="protein sequence ID" value="VTR99492.1"/>
    <property type="molecule type" value="Genomic_DNA"/>
</dbReference>
<dbReference type="InParanoid" id="A0A6C2YKH2"/>
<keyword evidence="4" id="KW-1185">Reference proteome</keyword>
<evidence type="ECO:0000313" key="4">
    <source>
        <dbReference type="Proteomes" id="UP000464378"/>
    </source>
</evidence>
<sequence>MHSPNLRRRSAFTLIELLVVIAIIAILIGLLLPAVQKVREAAARMQCQNNLKQIGLAAQNYHDSNNRMPPGGASDVAPFGTGGGYGSSWMIFLLPYIEQDNLYRQWQFNGNSGWQNSVNMNISVLSLKSYICPSSPLDVLCPGPPGVPRMGGDYVAIAGGVNLPVQGFVETRIATSSGTGCCGPGIMGAGGVMHSNSQVQITGITDGTSNTMIVSEDGNFLFTANGSRVNWRAGGPHGFAMGVGYGGSLSGGDRPFNMTTIRYAINQVRGWPNSPGDCSLGVCENTGGNTPLRSAHTGGVNAVFADGSVRFLTDSLPVETLIQLGIRDDGTVINLP</sequence>
<keyword evidence="1" id="KW-0812">Transmembrane</keyword>
<dbReference type="InterPro" id="IPR045584">
    <property type="entry name" value="Pilin-like"/>
</dbReference>
<dbReference type="RefSeq" id="WP_162657050.1">
    <property type="nucleotide sequence ID" value="NZ_LR593887.1"/>
</dbReference>
<feature type="domain" description="DUF1559" evidence="2">
    <location>
        <begin position="36"/>
        <end position="317"/>
    </location>
</feature>
<gene>
    <name evidence="3" type="ORF">GMBLW1_21590</name>
</gene>
<dbReference type="PANTHER" id="PTHR30093">
    <property type="entry name" value="GENERAL SECRETION PATHWAY PROTEIN G"/>
    <property type="match status" value="1"/>
</dbReference>
<dbReference type="Proteomes" id="UP000464378">
    <property type="component" value="Chromosome"/>
</dbReference>
<dbReference type="InterPro" id="IPR012902">
    <property type="entry name" value="N_methyl_site"/>
</dbReference>
<keyword evidence="1" id="KW-0472">Membrane</keyword>
<keyword evidence="1" id="KW-1133">Transmembrane helix</keyword>
<dbReference type="SUPFAM" id="SSF54523">
    <property type="entry name" value="Pili subunits"/>
    <property type="match status" value="1"/>
</dbReference>
<dbReference type="Pfam" id="PF07963">
    <property type="entry name" value="N_methyl"/>
    <property type="match status" value="1"/>
</dbReference>
<name>A0A6C2YKH2_9BACT</name>
<reference evidence="3" key="1">
    <citation type="submission" date="2019-04" db="EMBL/GenBank/DDBJ databases">
        <authorList>
            <consortium name="Science for Life Laboratories"/>
        </authorList>
    </citation>
    <scope>NUCLEOTIDE SEQUENCE</scope>
    <source>
        <strain evidence="3">MBLW1</strain>
    </source>
</reference>
<dbReference type="Pfam" id="PF07596">
    <property type="entry name" value="SBP_bac_10"/>
    <property type="match status" value="1"/>
</dbReference>
<accession>A0A6C2YKH2</accession>
<evidence type="ECO:0000256" key="1">
    <source>
        <dbReference type="SAM" id="Phobius"/>
    </source>
</evidence>
<evidence type="ECO:0000313" key="3">
    <source>
        <dbReference type="EMBL" id="VIP01801.1"/>
    </source>
</evidence>
<organism evidence="3">
    <name type="scientific">Tuwongella immobilis</name>
    <dbReference type="NCBI Taxonomy" id="692036"/>
    <lineage>
        <taxon>Bacteria</taxon>
        <taxon>Pseudomonadati</taxon>
        <taxon>Planctomycetota</taxon>
        <taxon>Planctomycetia</taxon>
        <taxon>Gemmatales</taxon>
        <taxon>Gemmataceae</taxon>
        <taxon>Tuwongella</taxon>
    </lineage>
</organism>
<dbReference type="NCBIfam" id="TIGR04294">
    <property type="entry name" value="pre_pil_HX9DG"/>
    <property type="match status" value="1"/>
</dbReference>
<proteinExistence type="predicted"/>
<dbReference type="EMBL" id="LR586016">
    <property type="protein sequence ID" value="VIP01801.1"/>
    <property type="molecule type" value="Genomic_DNA"/>
</dbReference>
<dbReference type="Gene3D" id="3.30.700.10">
    <property type="entry name" value="Glycoprotein, Type 4 Pilin"/>
    <property type="match status" value="1"/>
</dbReference>
<dbReference type="NCBIfam" id="TIGR02532">
    <property type="entry name" value="IV_pilin_GFxxxE"/>
    <property type="match status" value="1"/>
</dbReference>
<dbReference type="InterPro" id="IPR011453">
    <property type="entry name" value="DUF1559"/>
</dbReference>
<dbReference type="AlphaFoldDB" id="A0A6C2YKH2"/>
<evidence type="ECO:0000259" key="2">
    <source>
        <dbReference type="Pfam" id="PF07596"/>
    </source>
</evidence>
<protein>
    <recommendedName>
        <fullName evidence="2">DUF1559 domain-containing protein</fullName>
    </recommendedName>
</protein>
<feature type="transmembrane region" description="Helical" evidence="1">
    <location>
        <begin position="12"/>
        <end position="35"/>
    </location>
</feature>